<accession>A0A0D0B2E1</accession>
<keyword evidence="3" id="KW-1185">Reference proteome</keyword>
<dbReference type="GO" id="GO:1990404">
    <property type="term" value="F:NAD+-protein mono-ADP-ribosyltransferase activity"/>
    <property type="evidence" value="ECO:0007669"/>
    <property type="project" value="TreeGrafter"/>
</dbReference>
<name>A0A0D0B2E1_9AGAR</name>
<reference evidence="2 3" key="1">
    <citation type="submission" date="2014-04" db="EMBL/GenBank/DDBJ databases">
        <title>Evolutionary Origins and Diversification of the Mycorrhizal Mutualists.</title>
        <authorList>
            <consortium name="DOE Joint Genome Institute"/>
            <consortium name="Mycorrhizal Genomics Consortium"/>
            <person name="Kohler A."/>
            <person name="Kuo A."/>
            <person name="Nagy L.G."/>
            <person name="Floudas D."/>
            <person name="Copeland A."/>
            <person name="Barry K.W."/>
            <person name="Cichocki N."/>
            <person name="Veneault-Fourrey C."/>
            <person name="LaButti K."/>
            <person name="Lindquist E.A."/>
            <person name="Lipzen A."/>
            <person name="Lundell T."/>
            <person name="Morin E."/>
            <person name="Murat C."/>
            <person name="Riley R."/>
            <person name="Ohm R."/>
            <person name="Sun H."/>
            <person name="Tunlid A."/>
            <person name="Henrissat B."/>
            <person name="Grigoriev I.V."/>
            <person name="Hibbett D.S."/>
            <person name="Martin F."/>
        </authorList>
    </citation>
    <scope>NUCLEOTIDE SEQUENCE [LARGE SCALE GENOMIC DNA]</scope>
    <source>
        <strain evidence="2 3">FD-317 M1</strain>
    </source>
</reference>
<dbReference type="GO" id="GO:0003950">
    <property type="term" value="F:NAD+ poly-ADP-ribosyltransferase activity"/>
    <property type="evidence" value="ECO:0007669"/>
    <property type="project" value="InterPro"/>
</dbReference>
<dbReference type="SUPFAM" id="SSF56399">
    <property type="entry name" value="ADP-ribosylation"/>
    <property type="match status" value="1"/>
</dbReference>
<sequence>MIVDEFSFKHPDNQHRKRLSRILPLDSSDPKYVEVEKLFFKGWCHLDKQKPEIRGVFKILSPDESLEPYVYYRSQVQAFNLLSRYKKGANEQLCFHGTRRLCALGEDSSKVYLCDFPGCSICGIIRNSFDVGKCGDAHSFKRFGNGIYTTSCASKADDYSSIGRSNCQHLNRNSRILLLNRVVVGKPHHRRQNGTHMSQPPPGFHSVIGLPGVDLNYEETVVYRNDAIRPAYLVVYGPPVEPEGTFKRNIFIPNPLGNPVDSQQPMARGLFKAHAMLSALFNTPLAV</sequence>
<protein>
    <recommendedName>
        <fullName evidence="1">PARP catalytic domain-containing protein</fullName>
    </recommendedName>
</protein>
<dbReference type="PANTHER" id="PTHR45740">
    <property type="entry name" value="POLY [ADP-RIBOSE] POLYMERASE"/>
    <property type="match status" value="1"/>
</dbReference>
<dbReference type="EMBL" id="KN834791">
    <property type="protein sequence ID" value="KIK57330.1"/>
    <property type="molecule type" value="Genomic_DNA"/>
</dbReference>
<dbReference type="InterPro" id="IPR051712">
    <property type="entry name" value="ARTD-AVP"/>
</dbReference>
<dbReference type="AlphaFoldDB" id="A0A0D0B2E1"/>
<evidence type="ECO:0000259" key="1">
    <source>
        <dbReference type="Pfam" id="PF00644"/>
    </source>
</evidence>
<feature type="domain" description="PARP catalytic" evidence="1">
    <location>
        <begin position="81"/>
        <end position="210"/>
    </location>
</feature>
<dbReference type="InterPro" id="IPR012317">
    <property type="entry name" value="Poly(ADP-ribose)pol_cat_dom"/>
</dbReference>
<dbReference type="GO" id="GO:0005634">
    <property type="term" value="C:nucleus"/>
    <property type="evidence" value="ECO:0007669"/>
    <property type="project" value="TreeGrafter"/>
</dbReference>
<dbReference type="Gene3D" id="3.90.228.10">
    <property type="match status" value="1"/>
</dbReference>
<gene>
    <name evidence="2" type="ORF">GYMLUDRAFT_203749</name>
</gene>
<proteinExistence type="predicted"/>
<evidence type="ECO:0000313" key="2">
    <source>
        <dbReference type="EMBL" id="KIK57330.1"/>
    </source>
</evidence>
<organism evidence="2 3">
    <name type="scientific">Collybiopsis luxurians FD-317 M1</name>
    <dbReference type="NCBI Taxonomy" id="944289"/>
    <lineage>
        <taxon>Eukaryota</taxon>
        <taxon>Fungi</taxon>
        <taxon>Dikarya</taxon>
        <taxon>Basidiomycota</taxon>
        <taxon>Agaricomycotina</taxon>
        <taxon>Agaricomycetes</taxon>
        <taxon>Agaricomycetidae</taxon>
        <taxon>Agaricales</taxon>
        <taxon>Marasmiineae</taxon>
        <taxon>Omphalotaceae</taxon>
        <taxon>Collybiopsis</taxon>
        <taxon>Collybiopsis luxurians</taxon>
    </lineage>
</organism>
<dbReference type="PANTHER" id="PTHR45740:SF2">
    <property type="entry name" value="POLY [ADP-RIBOSE] POLYMERASE"/>
    <property type="match status" value="1"/>
</dbReference>
<dbReference type="OrthoDB" id="9514740at2759"/>
<evidence type="ECO:0000313" key="3">
    <source>
        <dbReference type="Proteomes" id="UP000053593"/>
    </source>
</evidence>
<dbReference type="HOGENOM" id="CLU_039434_1_1_1"/>
<dbReference type="Proteomes" id="UP000053593">
    <property type="component" value="Unassembled WGS sequence"/>
</dbReference>
<dbReference type="Pfam" id="PF00644">
    <property type="entry name" value="PARP"/>
    <property type="match status" value="1"/>
</dbReference>